<keyword evidence="1" id="KW-0732">Signal</keyword>
<evidence type="ECO:0000313" key="2">
    <source>
        <dbReference type="EMBL" id="TFL00248.1"/>
    </source>
</evidence>
<gene>
    <name evidence="2" type="ORF">BDV98DRAFT_110269</name>
</gene>
<dbReference type="Proteomes" id="UP000305067">
    <property type="component" value="Unassembled WGS sequence"/>
</dbReference>
<accession>A0A5C3QG70</accession>
<feature type="signal peptide" evidence="1">
    <location>
        <begin position="1"/>
        <end position="17"/>
    </location>
</feature>
<organism evidence="2 3">
    <name type="scientific">Pterulicium gracile</name>
    <dbReference type="NCBI Taxonomy" id="1884261"/>
    <lineage>
        <taxon>Eukaryota</taxon>
        <taxon>Fungi</taxon>
        <taxon>Dikarya</taxon>
        <taxon>Basidiomycota</taxon>
        <taxon>Agaricomycotina</taxon>
        <taxon>Agaricomycetes</taxon>
        <taxon>Agaricomycetidae</taxon>
        <taxon>Agaricales</taxon>
        <taxon>Pleurotineae</taxon>
        <taxon>Pterulaceae</taxon>
        <taxon>Pterulicium</taxon>
    </lineage>
</organism>
<keyword evidence="3" id="KW-1185">Reference proteome</keyword>
<evidence type="ECO:0000256" key="1">
    <source>
        <dbReference type="SAM" id="SignalP"/>
    </source>
</evidence>
<protein>
    <submittedName>
        <fullName evidence="2">Uncharacterized protein</fullName>
    </submittedName>
</protein>
<reference evidence="2 3" key="1">
    <citation type="journal article" date="2019" name="Nat. Ecol. Evol.">
        <title>Megaphylogeny resolves global patterns of mushroom evolution.</title>
        <authorList>
            <person name="Varga T."/>
            <person name="Krizsan K."/>
            <person name="Foldi C."/>
            <person name="Dima B."/>
            <person name="Sanchez-Garcia M."/>
            <person name="Sanchez-Ramirez S."/>
            <person name="Szollosi G.J."/>
            <person name="Szarkandi J.G."/>
            <person name="Papp V."/>
            <person name="Albert L."/>
            <person name="Andreopoulos W."/>
            <person name="Angelini C."/>
            <person name="Antonin V."/>
            <person name="Barry K.W."/>
            <person name="Bougher N.L."/>
            <person name="Buchanan P."/>
            <person name="Buyck B."/>
            <person name="Bense V."/>
            <person name="Catcheside P."/>
            <person name="Chovatia M."/>
            <person name="Cooper J."/>
            <person name="Damon W."/>
            <person name="Desjardin D."/>
            <person name="Finy P."/>
            <person name="Geml J."/>
            <person name="Haridas S."/>
            <person name="Hughes K."/>
            <person name="Justo A."/>
            <person name="Karasinski D."/>
            <person name="Kautmanova I."/>
            <person name="Kiss B."/>
            <person name="Kocsube S."/>
            <person name="Kotiranta H."/>
            <person name="LaButti K.M."/>
            <person name="Lechner B.E."/>
            <person name="Liimatainen K."/>
            <person name="Lipzen A."/>
            <person name="Lukacs Z."/>
            <person name="Mihaltcheva S."/>
            <person name="Morgado L.N."/>
            <person name="Niskanen T."/>
            <person name="Noordeloos M.E."/>
            <person name="Ohm R.A."/>
            <person name="Ortiz-Santana B."/>
            <person name="Ovrebo C."/>
            <person name="Racz N."/>
            <person name="Riley R."/>
            <person name="Savchenko A."/>
            <person name="Shiryaev A."/>
            <person name="Soop K."/>
            <person name="Spirin V."/>
            <person name="Szebenyi C."/>
            <person name="Tomsovsky M."/>
            <person name="Tulloss R.E."/>
            <person name="Uehling J."/>
            <person name="Grigoriev I.V."/>
            <person name="Vagvolgyi C."/>
            <person name="Papp T."/>
            <person name="Martin F.M."/>
            <person name="Miettinen O."/>
            <person name="Hibbett D.S."/>
            <person name="Nagy L.G."/>
        </authorList>
    </citation>
    <scope>NUCLEOTIDE SEQUENCE [LARGE SCALE GENOMIC DNA]</scope>
    <source>
        <strain evidence="2 3">CBS 309.79</strain>
    </source>
</reference>
<proteinExistence type="predicted"/>
<dbReference type="AlphaFoldDB" id="A0A5C3QG70"/>
<name>A0A5C3QG70_9AGAR</name>
<feature type="chain" id="PRO_5022938285" evidence="1">
    <location>
        <begin position="18"/>
        <end position="122"/>
    </location>
</feature>
<sequence length="122" mass="14096">MRTFLSTFLFFDGWMDAADFNAEKENNRIIDLHPPDNTRCIELTGSAGHTYVRHRNRGWERRLGQQKSILRAWYRVIGRSEDAVCCCRRLLLPFPIAFLEKHTDASTARGRLILIADGIGFL</sequence>
<evidence type="ECO:0000313" key="3">
    <source>
        <dbReference type="Proteomes" id="UP000305067"/>
    </source>
</evidence>
<dbReference type="EMBL" id="ML178829">
    <property type="protein sequence ID" value="TFL00248.1"/>
    <property type="molecule type" value="Genomic_DNA"/>
</dbReference>